<dbReference type="GO" id="GO:0044183">
    <property type="term" value="F:protein folding chaperone"/>
    <property type="evidence" value="ECO:0000318"/>
    <property type="project" value="GO_Central"/>
</dbReference>
<gene>
    <name evidence="7" type="primary">25495997</name>
    <name evidence="5" type="ordered locus">MTR_6g033955</name>
    <name evidence="6" type="ORF">MtrunA17_Chr6g0462771</name>
</gene>
<reference evidence="5 8" key="2">
    <citation type="journal article" date="2014" name="BMC Genomics">
        <title>An improved genome release (version Mt4.0) for the model legume Medicago truncatula.</title>
        <authorList>
            <person name="Tang H."/>
            <person name="Krishnakumar V."/>
            <person name="Bidwell S."/>
            <person name="Rosen B."/>
            <person name="Chan A."/>
            <person name="Zhou S."/>
            <person name="Gentzbittel L."/>
            <person name="Childs K.L."/>
            <person name="Yandell M."/>
            <person name="Gundlach H."/>
            <person name="Mayer K.F."/>
            <person name="Schwartz D.C."/>
            <person name="Town C.D."/>
        </authorList>
    </citation>
    <scope>GENOME REANNOTATION</scope>
    <source>
        <strain evidence="5">A17</strain>
        <strain evidence="7 8">cv. Jemalong A17</strain>
    </source>
</reference>
<dbReference type="EMBL" id="PSQE01000006">
    <property type="protein sequence ID" value="RHN50918.1"/>
    <property type="molecule type" value="Genomic_DNA"/>
</dbReference>
<dbReference type="SUPFAM" id="SSF100934">
    <property type="entry name" value="Heat shock protein 70kD (HSP70), C-terminal subdomain"/>
    <property type="match status" value="1"/>
</dbReference>
<dbReference type="AlphaFoldDB" id="A0A072UIW2"/>
<dbReference type="GO" id="GO:0031072">
    <property type="term" value="F:heat shock protein binding"/>
    <property type="evidence" value="ECO:0000318"/>
    <property type="project" value="GO_Central"/>
</dbReference>
<dbReference type="FunFam" id="3.30.420.40:FF:000026">
    <property type="entry name" value="Heat shock protein 70"/>
    <property type="match status" value="1"/>
</dbReference>
<keyword evidence="8" id="KW-1185">Reference proteome</keyword>
<dbReference type="Gramene" id="rna35271">
    <property type="protein sequence ID" value="RHN50918.1"/>
    <property type="gene ID" value="gene35271"/>
</dbReference>
<evidence type="ECO:0000256" key="4">
    <source>
        <dbReference type="RuleBase" id="RU003322"/>
    </source>
</evidence>
<dbReference type="STRING" id="3880.A0A072UIW2"/>
<evidence type="ECO:0000313" key="7">
    <source>
        <dbReference type="EnsemblPlants" id="KEH25745"/>
    </source>
</evidence>
<proteinExistence type="inferred from homology"/>
<reference evidence="5 8" key="1">
    <citation type="journal article" date="2011" name="Nature">
        <title>The Medicago genome provides insight into the evolution of rhizobial symbioses.</title>
        <authorList>
            <person name="Young N.D."/>
            <person name="Debelle F."/>
            <person name="Oldroyd G.E."/>
            <person name="Geurts R."/>
            <person name="Cannon S.B."/>
            <person name="Udvardi M.K."/>
            <person name="Benedito V.A."/>
            <person name="Mayer K.F."/>
            <person name="Gouzy J."/>
            <person name="Schoof H."/>
            <person name="Van de Peer Y."/>
            <person name="Proost S."/>
            <person name="Cook D.R."/>
            <person name="Meyers B.C."/>
            <person name="Spannagl M."/>
            <person name="Cheung F."/>
            <person name="De Mita S."/>
            <person name="Krishnakumar V."/>
            <person name="Gundlach H."/>
            <person name="Zhou S."/>
            <person name="Mudge J."/>
            <person name="Bharti A.K."/>
            <person name="Murray J.D."/>
            <person name="Naoumkina M.A."/>
            <person name="Rosen B."/>
            <person name="Silverstein K.A."/>
            <person name="Tang H."/>
            <person name="Rombauts S."/>
            <person name="Zhao P.X."/>
            <person name="Zhou P."/>
            <person name="Barbe V."/>
            <person name="Bardou P."/>
            <person name="Bechner M."/>
            <person name="Bellec A."/>
            <person name="Berger A."/>
            <person name="Berges H."/>
            <person name="Bidwell S."/>
            <person name="Bisseling T."/>
            <person name="Choisne N."/>
            <person name="Couloux A."/>
            <person name="Denny R."/>
            <person name="Deshpande S."/>
            <person name="Dai X."/>
            <person name="Doyle J.J."/>
            <person name="Dudez A.M."/>
            <person name="Farmer A.D."/>
            <person name="Fouteau S."/>
            <person name="Franken C."/>
            <person name="Gibelin C."/>
            <person name="Gish J."/>
            <person name="Goldstein S."/>
            <person name="Gonzalez A.J."/>
            <person name="Green P.J."/>
            <person name="Hallab A."/>
            <person name="Hartog M."/>
            <person name="Hua A."/>
            <person name="Humphray S.J."/>
            <person name="Jeong D.H."/>
            <person name="Jing Y."/>
            <person name="Jocker A."/>
            <person name="Kenton S.M."/>
            <person name="Kim D.J."/>
            <person name="Klee K."/>
            <person name="Lai H."/>
            <person name="Lang C."/>
            <person name="Lin S."/>
            <person name="Macmil S.L."/>
            <person name="Magdelenat G."/>
            <person name="Matthews L."/>
            <person name="McCorrison J."/>
            <person name="Monaghan E.L."/>
            <person name="Mun J.H."/>
            <person name="Najar F.Z."/>
            <person name="Nicholson C."/>
            <person name="Noirot C."/>
            <person name="O'Bleness M."/>
            <person name="Paule C.R."/>
            <person name="Poulain J."/>
            <person name="Prion F."/>
            <person name="Qin B."/>
            <person name="Qu C."/>
            <person name="Retzel E.F."/>
            <person name="Riddle C."/>
            <person name="Sallet E."/>
            <person name="Samain S."/>
            <person name="Samson N."/>
            <person name="Sanders I."/>
            <person name="Saurat O."/>
            <person name="Scarpelli C."/>
            <person name="Schiex T."/>
            <person name="Segurens B."/>
            <person name="Severin A.J."/>
            <person name="Sherrier D.J."/>
            <person name="Shi R."/>
            <person name="Sims S."/>
            <person name="Singer S.R."/>
            <person name="Sinharoy S."/>
            <person name="Sterck L."/>
            <person name="Viollet A."/>
            <person name="Wang B.B."/>
            <person name="Wang K."/>
            <person name="Wang M."/>
            <person name="Wang X."/>
            <person name="Warfsmann J."/>
            <person name="Weissenbach J."/>
            <person name="White D.D."/>
            <person name="White J.D."/>
            <person name="Wiley G.B."/>
            <person name="Wincker P."/>
            <person name="Xing Y."/>
            <person name="Yang L."/>
            <person name="Yao Z."/>
            <person name="Ying F."/>
            <person name="Zhai J."/>
            <person name="Zhou L."/>
            <person name="Zuber A."/>
            <person name="Denarie J."/>
            <person name="Dixon R.A."/>
            <person name="May G.D."/>
            <person name="Schwartz D.C."/>
            <person name="Rogers J."/>
            <person name="Quetier F."/>
            <person name="Town C.D."/>
            <person name="Roe B.A."/>
        </authorList>
    </citation>
    <scope>NUCLEOTIDE SEQUENCE [LARGE SCALE GENOMIC DNA]</scope>
    <source>
        <strain evidence="5">A17</strain>
        <strain evidence="7 8">cv. Jemalong A17</strain>
    </source>
</reference>
<dbReference type="PROSITE" id="PS00297">
    <property type="entry name" value="HSP70_1"/>
    <property type="match status" value="1"/>
</dbReference>
<dbReference type="InterPro" id="IPR029048">
    <property type="entry name" value="HSP70_C_sf"/>
</dbReference>
<evidence type="ECO:0000313" key="6">
    <source>
        <dbReference type="EMBL" id="RHN50918.1"/>
    </source>
</evidence>
<dbReference type="EnsemblPlants" id="KEH25745">
    <property type="protein sequence ID" value="KEH25745"/>
    <property type="gene ID" value="MTR_6g033955"/>
</dbReference>
<protein>
    <submittedName>
        <fullName evidence="5">Heat shock cognate 70 kDa protein</fullName>
    </submittedName>
    <submittedName>
        <fullName evidence="6">Putative Heat shock protein 70 family</fullName>
    </submittedName>
</protein>
<dbReference type="SUPFAM" id="SSF53067">
    <property type="entry name" value="Actin-like ATPase domain"/>
    <property type="match status" value="2"/>
</dbReference>
<keyword evidence="3 4" id="KW-0067">ATP-binding</keyword>
<evidence type="ECO:0000256" key="3">
    <source>
        <dbReference type="ARBA" id="ARBA00022840"/>
    </source>
</evidence>
<dbReference type="Gene3D" id="1.20.1270.10">
    <property type="match status" value="1"/>
</dbReference>
<dbReference type="PROSITE" id="PS00329">
    <property type="entry name" value="HSP70_2"/>
    <property type="match status" value="1"/>
</dbReference>
<dbReference type="FunFam" id="3.90.640.10:FF:000002">
    <property type="entry name" value="Heat shock 70 kDa"/>
    <property type="match status" value="1"/>
</dbReference>
<dbReference type="Pfam" id="PF00012">
    <property type="entry name" value="HSP70"/>
    <property type="match status" value="1"/>
</dbReference>
<dbReference type="Gene3D" id="3.30.30.30">
    <property type="match status" value="1"/>
</dbReference>
<evidence type="ECO:0000256" key="1">
    <source>
        <dbReference type="ARBA" id="ARBA00007381"/>
    </source>
</evidence>
<dbReference type="OrthoDB" id="1375608at2759"/>
<dbReference type="InterPro" id="IPR029047">
    <property type="entry name" value="HSP70_peptide-bd_sf"/>
</dbReference>
<dbReference type="KEGG" id="mtr:25495997"/>
<evidence type="ECO:0000313" key="8">
    <source>
        <dbReference type="Proteomes" id="UP000002051"/>
    </source>
</evidence>
<dbReference type="PANTHER" id="PTHR19375">
    <property type="entry name" value="HEAT SHOCK PROTEIN 70KDA"/>
    <property type="match status" value="1"/>
</dbReference>
<evidence type="ECO:0000313" key="9">
    <source>
        <dbReference type="Proteomes" id="UP000265566"/>
    </source>
</evidence>
<dbReference type="Proteomes" id="UP000002051">
    <property type="component" value="Chromosome 6"/>
</dbReference>
<dbReference type="InterPro" id="IPR018181">
    <property type="entry name" value="Heat_shock_70_CS"/>
</dbReference>
<dbReference type="FunFam" id="2.60.34.10:FF:000012">
    <property type="entry name" value="Heat shock 70 kDa protein"/>
    <property type="match status" value="1"/>
</dbReference>
<dbReference type="GO" id="GO:0042026">
    <property type="term" value="P:protein refolding"/>
    <property type="evidence" value="ECO:0000318"/>
    <property type="project" value="GO_Central"/>
</dbReference>
<dbReference type="Gene3D" id="3.30.420.40">
    <property type="match status" value="2"/>
</dbReference>
<accession>A0A072UIW2</accession>
<dbReference type="PRINTS" id="PR00301">
    <property type="entry name" value="HEATSHOCK70"/>
</dbReference>
<dbReference type="Proteomes" id="UP000265566">
    <property type="component" value="Chromosome 6"/>
</dbReference>
<dbReference type="GO" id="GO:0005737">
    <property type="term" value="C:cytoplasm"/>
    <property type="evidence" value="ECO:0000318"/>
    <property type="project" value="GO_Central"/>
</dbReference>
<dbReference type="InterPro" id="IPR013126">
    <property type="entry name" value="Hsp_70_fam"/>
</dbReference>
<dbReference type="EMBL" id="CM001222">
    <property type="protein sequence ID" value="KEH25745.1"/>
    <property type="molecule type" value="Genomic_DNA"/>
</dbReference>
<reference evidence="6" key="5">
    <citation type="journal article" date="2018" name="Nat. Plants">
        <title>Whole-genome landscape of Medicago truncatula symbiotic genes.</title>
        <authorList>
            <person name="Pecrix Y."/>
            <person name="Gamas P."/>
            <person name="Carrere S."/>
        </authorList>
    </citation>
    <scope>NUCLEOTIDE SEQUENCE</scope>
    <source>
        <tissue evidence="6">Leaves</tissue>
    </source>
</reference>
<keyword evidence="2 4" id="KW-0547">Nucleotide-binding</keyword>
<organism evidence="5 8">
    <name type="scientific">Medicago truncatula</name>
    <name type="common">Barrel medic</name>
    <name type="synonym">Medicago tribuloides</name>
    <dbReference type="NCBI Taxonomy" id="3880"/>
    <lineage>
        <taxon>Eukaryota</taxon>
        <taxon>Viridiplantae</taxon>
        <taxon>Streptophyta</taxon>
        <taxon>Embryophyta</taxon>
        <taxon>Tracheophyta</taxon>
        <taxon>Spermatophyta</taxon>
        <taxon>Magnoliopsida</taxon>
        <taxon>eudicotyledons</taxon>
        <taxon>Gunneridae</taxon>
        <taxon>Pentapetalae</taxon>
        <taxon>rosids</taxon>
        <taxon>fabids</taxon>
        <taxon>Fabales</taxon>
        <taxon>Fabaceae</taxon>
        <taxon>Papilionoideae</taxon>
        <taxon>50 kb inversion clade</taxon>
        <taxon>NPAAA clade</taxon>
        <taxon>Hologalegina</taxon>
        <taxon>IRL clade</taxon>
        <taxon>Trifolieae</taxon>
        <taxon>Medicago</taxon>
    </lineage>
</organism>
<dbReference type="InterPro" id="IPR043129">
    <property type="entry name" value="ATPase_NBD"/>
</dbReference>
<comment type="similarity">
    <text evidence="1 4">Belongs to the heat shock protein 70 family.</text>
</comment>
<evidence type="ECO:0000256" key="2">
    <source>
        <dbReference type="ARBA" id="ARBA00022741"/>
    </source>
</evidence>
<dbReference type="Gene3D" id="3.90.640.10">
    <property type="entry name" value="Actin, Chain A, domain 4"/>
    <property type="match status" value="1"/>
</dbReference>
<reference evidence="7" key="3">
    <citation type="submission" date="2015-04" db="UniProtKB">
        <authorList>
            <consortium name="EnsemblPlants"/>
        </authorList>
    </citation>
    <scope>IDENTIFICATION</scope>
    <source>
        <strain evidence="7">cv. Jemalong A17</strain>
    </source>
</reference>
<dbReference type="SUPFAM" id="SSF100920">
    <property type="entry name" value="Heat shock protein 70kD (HSP70), peptide-binding domain"/>
    <property type="match status" value="1"/>
</dbReference>
<dbReference type="GO" id="GO:0016887">
    <property type="term" value="F:ATP hydrolysis activity"/>
    <property type="evidence" value="ECO:0000318"/>
    <property type="project" value="GO_Central"/>
</dbReference>
<dbReference type="Gene3D" id="2.60.34.10">
    <property type="entry name" value="Substrate Binding Domain Of DNAk, Chain A, domain 1"/>
    <property type="match status" value="1"/>
</dbReference>
<dbReference type="GO" id="GO:0140662">
    <property type="term" value="F:ATP-dependent protein folding chaperone"/>
    <property type="evidence" value="ECO:0007669"/>
    <property type="project" value="InterPro"/>
</dbReference>
<name>A0A072UIW2_MEDTR</name>
<reference evidence="9" key="4">
    <citation type="journal article" date="2018" name="Nat. Plants">
        <title>Whole-genome landscape of Medicago truncatula symbiotic genes.</title>
        <authorList>
            <person name="Pecrix Y."/>
            <person name="Staton S.E."/>
            <person name="Sallet E."/>
            <person name="Lelandais-Briere C."/>
            <person name="Moreau S."/>
            <person name="Carrere S."/>
            <person name="Blein T."/>
            <person name="Jardinaud M.F."/>
            <person name="Latrasse D."/>
            <person name="Zouine M."/>
            <person name="Zahm M."/>
            <person name="Kreplak J."/>
            <person name="Mayjonade B."/>
            <person name="Satge C."/>
            <person name="Perez M."/>
            <person name="Cauet S."/>
            <person name="Marande W."/>
            <person name="Chantry-Darmon C."/>
            <person name="Lopez-Roques C."/>
            <person name="Bouchez O."/>
            <person name="Berard A."/>
            <person name="Debelle F."/>
            <person name="Munos S."/>
            <person name="Bendahmane A."/>
            <person name="Berges H."/>
            <person name="Niebel A."/>
            <person name="Buitink J."/>
            <person name="Frugier F."/>
            <person name="Benhamed M."/>
            <person name="Crespi M."/>
            <person name="Gouzy J."/>
            <person name="Gamas P."/>
        </authorList>
    </citation>
    <scope>NUCLEOTIDE SEQUENCE [LARGE SCALE GENOMIC DNA]</scope>
    <source>
        <strain evidence="9">cv. Jemalong A17</strain>
    </source>
</reference>
<sequence>MSGIGKKVAIGIDLGTTYSCVAVCKKGEVEIIVNDQGNRTTPSCVAFKNSERMIGDAAFNTAASNPTNTIFDAKRLIGRKFSDPIVQSDVKLWPFKVIGDLNDKPMIVVNYNDEEKHFTAEEISSMVLAKMREIAEAFLGLTVEDVVITVPAYFNDSQRQSTRDAGAIAGLNVMRIINEPTAAAIAYGFNTKPFNHGCRNVFIFDLGGGTLDVSVLTFENGDINVKAIGGDTHLGGQDFDNAMVNHFVKEFLRKHKNDISGDPRAIRRLKTACERVKRILSVNSETTIEIECLNQGTDFSSLISRAKFDDLNKSLFYQCMEIVEKCIADSGINKSNIHDVVLVGGSTRIVKVQDLLVDFFEINEHSRTKLCKSINADEAVAYGAAIHAFILSGELCEKFQDLTLREVNPLSIGIKTQWGIMKTIFPRNTMIPTNKEEVFTTTIPNQKFVAISIYEGERKTTKDNNLLGTFRFEIPPCPVDVPQLVVNFQIDNDGILQLSVSEKDLGIDKRFKIVNNKGRLSKEEIERMINEAEKYKDEDIRHRKKVEARNALEKYAYNMRDFINDPDIISKLSLKEKENINNATDLVFKWLDVNVVAEQQDFECYRSILSSVFDPIVIKMIKDEGHGVQAVALPGRRGFKVTPITDTMLNS</sequence>
<dbReference type="HOGENOM" id="CLU_005965_0_1_1"/>
<evidence type="ECO:0000313" key="5">
    <source>
        <dbReference type="EMBL" id="KEH25745.1"/>
    </source>
</evidence>
<dbReference type="GO" id="GO:0005524">
    <property type="term" value="F:ATP binding"/>
    <property type="evidence" value="ECO:0007669"/>
    <property type="project" value="UniProtKB-KW"/>
</dbReference>
<dbReference type="FunFam" id="3.30.30.30:FF:000019">
    <property type="entry name" value="Heat shock 70 kDa protein"/>
    <property type="match status" value="1"/>
</dbReference>
<keyword evidence="5" id="KW-0346">Stress response</keyword>